<evidence type="ECO:0000313" key="2">
    <source>
        <dbReference type="EMBL" id="CEK86088.1"/>
    </source>
</evidence>
<dbReference type="GO" id="GO:0000723">
    <property type="term" value="P:telomere maintenance"/>
    <property type="evidence" value="ECO:0007669"/>
    <property type="project" value="TreeGrafter"/>
</dbReference>
<evidence type="ECO:0000256" key="1">
    <source>
        <dbReference type="SAM" id="MobiDB-lite"/>
    </source>
</evidence>
<evidence type="ECO:0008006" key="3">
    <source>
        <dbReference type="Google" id="ProtNLM"/>
    </source>
</evidence>
<dbReference type="PANTHER" id="PTHR22928">
    <property type="entry name" value="TELOMERE-ASSOCIATED PROTEIN RIF1"/>
    <property type="match status" value="1"/>
</dbReference>
<sequence>EDLCDSQDLSRRIIKALNSGLAESLKALMLTQESYVLKAWSLIVLVTGQGLHKGSTINLLLEIAEIGFKGSHAGRHNAFIAWRSLIDNFTFDKARLLDAKQIELLLMVLTIDNAKVEHVAIQKLHTWWHLCSCIGTKLAVNFEMIVHPLLQFCVGNGKLNNASDMGQSSKLVINASSGPHSSSSVINNMPVFPVVQKLSCEVIARLVSKIDISNDPGNVTWTIGALSDEVLGSPAIFVKHAPIIMTALQTVLLSVGKEIEENLVLHIWISLGNHLKVAMESSVKTECRDIFSSYLNILHSMTQNQVLQTQTILRMTEICCSFPQKVLASTAYNIAGGQPVRGCPALLLNEVLLTSYVIENTSDHENFIKLFSTLVNAGASNVQEALLYLQTVTEMMDLQALTVTSPELLWKMWSSLAHTLQDTINTTNKVNQGDALEYNFTCIYSVLLLPVKHHLSSKVSQAVSKTLLKTWKELYHSFARLSALVATAETNFCLEEMCAKILENWNTKPQDPVNLELMSNLCHKMIECVDFSAVSVNQNPVGGLILSPGKWVRRKRPMGNLHSFVHLLATLQTELNLILSTFEDSEIVKKQDFTRTVISIAHILVEVYIKLFTHITSSDVVSSCLKLLVIPLTILFTPDTKSGYGKLFVPFSTKLEKLWQEIAQCIIGHYNGLYDSEFLKHLSPLLEVTFEHKLRPIKNQSLKLWNTTFGLASALEYPSQLKQILIRIKMEKNTIIIPGLNTSNQASVVAETPFSEMSMGDSQFRVRVLPQLASPKHQKGSLLNKDLSPAIKLSSKLKVFPAKIVSPKEASSLLSGTRKRIADVLPIEKFLRIDSPATKKKKLLIDHQKEVLKQKCMSSADVIVVNSSESQGHTHETRYQGKVSKYRRQLESPKEPARYLVRSPQSQLSYKPTQESQLNSFGPVFPELVDC</sequence>
<organism evidence="2">
    <name type="scientific">Arion vulgaris</name>
    <dbReference type="NCBI Taxonomy" id="1028688"/>
    <lineage>
        <taxon>Eukaryota</taxon>
        <taxon>Metazoa</taxon>
        <taxon>Spiralia</taxon>
        <taxon>Lophotrochozoa</taxon>
        <taxon>Mollusca</taxon>
        <taxon>Gastropoda</taxon>
        <taxon>Heterobranchia</taxon>
        <taxon>Euthyneura</taxon>
        <taxon>Panpulmonata</taxon>
        <taxon>Eupulmonata</taxon>
        <taxon>Stylommatophora</taxon>
        <taxon>Helicina</taxon>
        <taxon>Arionoidea</taxon>
        <taxon>Arionidae</taxon>
        <taxon>Arion</taxon>
    </lineage>
</organism>
<dbReference type="GO" id="GO:0005634">
    <property type="term" value="C:nucleus"/>
    <property type="evidence" value="ECO:0007669"/>
    <property type="project" value="TreeGrafter"/>
</dbReference>
<dbReference type="AlphaFoldDB" id="A0A0B7AZ87"/>
<dbReference type="PANTHER" id="PTHR22928:SF3">
    <property type="entry name" value="TELOMERE-ASSOCIATED PROTEIN RIF1"/>
    <property type="match status" value="1"/>
</dbReference>
<feature type="non-terminal residue" evidence="2">
    <location>
        <position position="931"/>
    </location>
</feature>
<protein>
    <recommendedName>
        <fullName evidence="3">Telomere-associated protein Rif1 N-terminal domain-containing protein</fullName>
    </recommendedName>
</protein>
<gene>
    <name evidence="2" type="primary">ORF151723</name>
</gene>
<dbReference type="GO" id="GO:0140445">
    <property type="term" value="C:chromosome, telomeric repeat region"/>
    <property type="evidence" value="ECO:0007669"/>
    <property type="project" value="TreeGrafter"/>
</dbReference>
<accession>A0A0B7AZ87</accession>
<dbReference type="EMBL" id="HACG01039223">
    <property type="protein sequence ID" value="CEK86088.1"/>
    <property type="molecule type" value="Transcribed_RNA"/>
</dbReference>
<reference evidence="2" key="1">
    <citation type="submission" date="2014-12" db="EMBL/GenBank/DDBJ databases">
        <title>Insight into the proteome of Arion vulgaris.</title>
        <authorList>
            <person name="Aradska J."/>
            <person name="Bulat T."/>
            <person name="Smidak R."/>
            <person name="Sarate P."/>
            <person name="Gangsoo J."/>
            <person name="Sialana F."/>
            <person name="Bilban M."/>
            <person name="Lubec G."/>
        </authorList>
    </citation>
    <scope>NUCLEOTIDE SEQUENCE</scope>
    <source>
        <tissue evidence="2">Skin</tissue>
    </source>
</reference>
<feature type="region of interest" description="Disordered" evidence="1">
    <location>
        <begin position="867"/>
        <end position="895"/>
    </location>
</feature>
<proteinExistence type="predicted"/>
<feature type="non-terminal residue" evidence="2">
    <location>
        <position position="1"/>
    </location>
</feature>
<name>A0A0B7AZ87_9EUPU</name>